<reference evidence="1 2" key="1">
    <citation type="submission" date="2018-08" db="EMBL/GenBank/DDBJ databases">
        <title>Recombination of ecologically and evolutionarily significant loci maintains genetic cohesion in the Pseudomonas syringae species complex.</title>
        <authorList>
            <person name="Dillon M."/>
            <person name="Thakur S."/>
            <person name="Almeida R.N.D."/>
            <person name="Weir B.S."/>
            <person name="Guttman D.S."/>
        </authorList>
    </citation>
    <scope>NUCLEOTIDE SEQUENCE [LARGE SCALE GENOMIC DNA]</scope>
    <source>
        <strain evidence="1 2">ICMP 4324</strain>
    </source>
</reference>
<evidence type="ECO:0000313" key="1">
    <source>
        <dbReference type="EMBL" id="RMM61347.1"/>
    </source>
</evidence>
<proteinExistence type="predicted"/>
<sequence length="130" mass="13568">MPAAMQCAPSWVATSDYTESQPAPSGAVVLESGSMKKLGIPLLLVGLMLSAQGFAATAQQNKMTTCNADASAKSLKGDERKAFMSTCLKAAPTPAATQQDKMKTCNATASTQALKGDARKSFMSDCLKKK</sequence>
<dbReference type="EMBL" id="RBON01000321">
    <property type="protein sequence ID" value="RMM61347.1"/>
    <property type="molecule type" value="Genomic_DNA"/>
</dbReference>
<dbReference type="Proteomes" id="UP000276829">
    <property type="component" value="Unassembled WGS sequence"/>
</dbReference>
<evidence type="ECO:0000313" key="2">
    <source>
        <dbReference type="Proteomes" id="UP000276829"/>
    </source>
</evidence>
<comment type="caution">
    <text evidence="1">The sequence shown here is derived from an EMBL/GenBank/DDBJ whole genome shotgun (WGS) entry which is preliminary data.</text>
</comment>
<dbReference type="Pfam" id="PF07769">
    <property type="entry name" value="PsiF_repeat"/>
    <property type="match status" value="2"/>
</dbReference>
<protein>
    <submittedName>
        <fullName evidence="1">Phosphate starvation-inducible protein PsiF</fullName>
    </submittedName>
</protein>
<dbReference type="AlphaFoldDB" id="A0A3M3FHI1"/>
<gene>
    <name evidence="1" type="ORF">ALQ73_02605</name>
</gene>
<dbReference type="InterPro" id="IPR011690">
    <property type="entry name" value="P_starv_induced_PsiF"/>
</dbReference>
<accession>A0A3M3FHI1</accession>
<name>A0A3M3FHI1_PSESG</name>
<organism evidence="1 2">
    <name type="scientific">Pseudomonas savastanoi pv. glycinea</name>
    <name type="common">Pseudomonas syringae pv. glycinea</name>
    <dbReference type="NCBI Taxonomy" id="318"/>
    <lineage>
        <taxon>Bacteria</taxon>
        <taxon>Pseudomonadati</taxon>
        <taxon>Pseudomonadota</taxon>
        <taxon>Gammaproteobacteria</taxon>
        <taxon>Pseudomonadales</taxon>
        <taxon>Pseudomonadaceae</taxon>
        <taxon>Pseudomonas</taxon>
    </lineage>
</organism>